<organism evidence="13 14">
    <name type="scientific">Candidimonas nitroreducens</name>
    <dbReference type="NCBI Taxonomy" id="683354"/>
    <lineage>
        <taxon>Bacteria</taxon>
        <taxon>Pseudomonadati</taxon>
        <taxon>Pseudomonadota</taxon>
        <taxon>Betaproteobacteria</taxon>
        <taxon>Burkholderiales</taxon>
        <taxon>Alcaligenaceae</taxon>
        <taxon>Candidimonas</taxon>
    </lineage>
</organism>
<feature type="compositionally biased region" description="Basic residues" evidence="9">
    <location>
        <begin position="52"/>
        <end position="61"/>
    </location>
</feature>
<evidence type="ECO:0000313" key="14">
    <source>
        <dbReference type="Proteomes" id="UP000214603"/>
    </source>
</evidence>
<dbReference type="InterPro" id="IPR027470">
    <property type="entry name" value="Cation_efflux_CTD"/>
</dbReference>
<reference evidence="14" key="1">
    <citation type="submission" date="2017-06" db="EMBL/GenBank/DDBJ databases">
        <title>Herbaspirillum phytohormonus sp. nov., isolated from the root nodule of Robinia pseudoacacia in lead-zinc mine.</title>
        <authorList>
            <person name="Fan M."/>
            <person name="Lin Y."/>
        </authorList>
    </citation>
    <scope>NUCLEOTIDE SEQUENCE [LARGE SCALE GENOMIC DNA]</scope>
    <source>
        <strain evidence="14">SC-089</strain>
    </source>
</reference>
<dbReference type="InterPro" id="IPR036837">
    <property type="entry name" value="Cation_efflux_CTD_sf"/>
</dbReference>
<dbReference type="SUPFAM" id="SSF161111">
    <property type="entry name" value="Cation efflux protein transmembrane domain-like"/>
    <property type="match status" value="1"/>
</dbReference>
<dbReference type="OrthoDB" id="9809646at2"/>
<dbReference type="SUPFAM" id="SSF160240">
    <property type="entry name" value="Cation efflux protein cytoplasmic domain-like"/>
    <property type="match status" value="1"/>
</dbReference>
<feature type="domain" description="Cation efflux protein transmembrane" evidence="11">
    <location>
        <begin position="76"/>
        <end position="267"/>
    </location>
</feature>
<dbReference type="Pfam" id="PF01545">
    <property type="entry name" value="Cation_efflux"/>
    <property type="match status" value="1"/>
</dbReference>
<feature type="transmembrane region" description="Helical" evidence="10">
    <location>
        <begin position="75"/>
        <end position="96"/>
    </location>
</feature>
<evidence type="ECO:0000256" key="10">
    <source>
        <dbReference type="SAM" id="Phobius"/>
    </source>
</evidence>
<evidence type="ECO:0000313" key="13">
    <source>
        <dbReference type="EMBL" id="OWT56148.1"/>
    </source>
</evidence>
<evidence type="ECO:0000259" key="12">
    <source>
        <dbReference type="Pfam" id="PF16916"/>
    </source>
</evidence>
<dbReference type="InterPro" id="IPR050681">
    <property type="entry name" value="CDF/SLC30A"/>
</dbReference>
<feature type="compositionally biased region" description="Basic and acidic residues" evidence="9">
    <location>
        <begin position="7"/>
        <end position="51"/>
    </location>
</feature>
<feature type="transmembrane region" description="Helical" evidence="10">
    <location>
        <begin position="143"/>
        <end position="165"/>
    </location>
</feature>
<feature type="transmembrane region" description="Helical" evidence="10">
    <location>
        <begin position="177"/>
        <end position="198"/>
    </location>
</feature>
<dbReference type="EMBL" id="NJIH01000011">
    <property type="protein sequence ID" value="OWT56148.1"/>
    <property type="molecule type" value="Genomic_DNA"/>
</dbReference>
<dbReference type="Pfam" id="PF16916">
    <property type="entry name" value="ZT_dimer"/>
    <property type="match status" value="1"/>
</dbReference>
<name>A0A225M4E1_9BURK</name>
<comment type="caution">
    <text evidence="13">The sequence shown here is derived from an EMBL/GenBank/DDBJ whole genome shotgun (WGS) entry which is preliminary data.</text>
</comment>
<feature type="domain" description="Cation efflux protein cytoplasmic" evidence="12">
    <location>
        <begin position="273"/>
        <end position="346"/>
    </location>
</feature>
<dbReference type="GO" id="GO:0005886">
    <property type="term" value="C:plasma membrane"/>
    <property type="evidence" value="ECO:0007669"/>
    <property type="project" value="TreeGrafter"/>
</dbReference>
<keyword evidence="3" id="KW-0813">Transport</keyword>
<keyword evidence="5" id="KW-0862">Zinc</keyword>
<evidence type="ECO:0000256" key="8">
    <source>
        <dbReference type="ARBA" id="ARBA00023136"/>
    </source>
</evidence>
<gene>
    <name evidence="13" type="ORF">CEY11_19145</name>
</gene>
<proteinExistence type="inferred from homology"/>
<evidence type="ECO:0000256" key="6">
    <source>
        <dbReference type="ARBA" id="ARBA00022989"/>
    </source>
</evidence>
<dbReference type="Gene3D" id="1.20.1510.10">
    <property type="entry name" value="Cation efflux protein transmembrane domain"/>
    <property type="match status" value="1"/>
</dbReference>
<dbReference type="GO" id="GO:0005385">
    <property type="term" value="F:zinc ion transmembrane transporter activity"/>
    <property type="evidence" value="ECO:0007669"/>
    <property type="project" value="TreeGrafter"/>
</dbReference>
<comment type="similarity">
    <text evidence="2">Belongs to the cation diffusion facilitator (CDF) transporter (TC 2.A.4) family. SLC30A subfamily.</text>
</comment>
<feature type="transmembrane region" description="Helical" evidence="10">
    <location>
        <begin position="102"/>
        <end position="123"/>
    </location>
</feature>
<dbReference type="InterPro" id="IPR002524">
    <property type="entry name" value="Cation_efflux"/>
</dbReference>
<sequence>MHQHSHTGAEHGHRHEHQCEDGHGHEHTGEPGARHDHDRAGASHDAGDSHAHGHAGHHHGPGGHSHGAGVTDERLVVLAFGIIVVFLVVEVVGGLLSGSLALLADAGHMVSDAAALGFSWFALRVGRRQATEQLSYGYRRMEILAAFVNGLALFLIALWIVAVAIERFFEPVAVMGVPMLIVACAGLAANIAAFLVLNGGSRDSLNMRSALLHVLGDMLGSAAAIVAALVIMGTGWVPIDPILSVFVALIVLRGAWQIIRSSGHILLEGTPAGISIADIKADLEQNVAQIRDAHHIHVWSITSGQHLLTVHVVPSGNAQAHEIVAAVRKRVAERYDITHVTVQIEEDGCCDADKAAERCCG</sequence>
<keyword evidence="7" id="KW-0406">Ion transport</keyword>
<evidence type="ECO:0000256" key="9">
    <source>
        <dbReference type="SAM" id="MobiDB-lite"/>
    </source>
</evidence>
<dbReference type="InterPro" id="IPR058533">
    <property type="entry name" value="Cation_efflux_TM"/>
</dbReference>
<dbReference type="NCBIfam" id="TIGR01297">
    <property type="entry name" value="CDF"/>
    <property type="match status" value="1"/>
</dbReference>
<feature type="transmembrane region" description="Helical" evidence="10">
    <location>
        <begin position="210"/>
        <end position="232"/>
    </location>
</feature>
<keyword evidence="8 10" id="KW-0472">Membrane</keyword>
<dbReference type="RefSeq" id="WP_088605026.1">
    <property type="nucleotide sequence ID" value="NZ_NJIH01000011.1"/>
</dbReference>
<evidence type="ECO:0000256" key="2">
    <source>
        <dbReference type="ARBA" id="ARBA00008873"/>
    </source>
</evidence>
<comment type="subcellular location">
    <subcellularLocation>
        <location evidence="1">Membrane</location>
        <topology evidence="1">Multi-pass membrane protein</topology>
    </subcellularLocation>
</comment>
<dbReference type="InterPro" id="IPR027469">
    <property type="entry name" value="Cation_efflux_TMD_sf"/>
</dbReference>
<evidence type="ECO:0000256" key="1">
    <source>
        <dbReference type="ARBA" id="ARBA00004141"/>
    </source>
</evidence>
<dbReference type="PANTHER" id="PTHR11562">
    <property type="entry name" value="CATION EFFLUX PROTEIN/ ZINC TRANSPORTER"/>
    <property type="match status" value="1"/>
</dbReference>
<evidence type="ECO:0000256" key="7">
    <source>
        <dbReference type="ARBA" id="ARBA00023065"/>
    </source>
</evidence>
<keyword evidence="14" id="KW-1185">Reference proteome</keyword>
<feature type="region of interest" description="Disordered" evidence="9">
    <location>
        <begin position="1"/>
        <end position="67"/>
    </location>
</feature>
<keyword evidence="4 10" id="KW-0812">Transmembrane</keyword>
<keyword evidence="6 10" id="KW-1133">Transmembrane helix</keyword>
<accession>A0A225M4E1</accession>
<dbReference type="PANTHER" id="PTHR11562:SF17">
    <property type="entry name" value="RE54080P-RELATED"/>
    <property type="match status" value="1"/>
</dbReference>
<evidence type="ECO:0000256" key="4">
    <source>
        <dbReference type="ARBA" id="ARBA00022692"/>
    </source>
</evidence>
<feature type="transmembrane region" description="Helical" evidence="10">
    <location>
        <begin position="238"/>
        <end position="256"/>
    </location>
</feature>
<evidence type="ECO:0000259" key="11">
    <source>
        <dbReference type="Pfam" id="PF01545"/>
    </source>
</evidence>
<dbReference type="Proteomes" id="UP000214603">
    <property type="component" value="Unassembled WGS sequence"/>
</dbReference>
<evidence type="ECO:0000256" key="5">
    <source>
        <dbReference type="ARBA" id="ARBA00022906"/>
    </source>
</evidence>
<dbReference type="AlphaFoldDB" id="A0A225M4E1"/>
<protein>
    <submittedName>
        <fullName evidence="13">Cation transporter</fullName>
    </submittedName>
</protein>
<evidence type="ECO:0000256" key="3">
    <source>
        <dbReference type="ARBA" id="ARBA00022448"/>
    </source>
</evidence>
<keyword evidence="5" id="KW-0864">Zinc transport</keyword>